<feature type="compositionally biased region" description="Low complexity" evidence="1">
    <location>
        <begin position="17"/>
        <end position="38"/>
    </location>
</feature>
<sequence>MGLAAVERRCDLRALSESESSECESSSSSESLLGSSELDTGDDDSLGASDASSSDEYFSLLVRCEDARRFTHSLSDSSESSWFRASSSSAPLRLTDMIWRKVDPGLPRQAEYSAKLEKTSDCLI</sequence>
<proteinExistence type="predicted"/>
<dbReference type="AlphaFoldDB" id="A0A3M7SUD7"/>
<protein>
    <submittedName>
        <fullName evidence="2">Uncharacterized protein</fullName>
    </submittedName>
</protein>
<evidence type="ECO:0000313" key="2">
    <source>
        <dbReference type="EMBL" id="RNA39237.1"/>
    </source>
</evidence>
<name>A0A3M7SUD7_BRAPC</name>
<gene>
    <name evidence="2" type="ORF">BpHYR1_025618</name>
</gene>
<evidence type="ECO:0000256" key="1">
    <source>
        <dbReference type="SAM" id="MobiDB-lite"/>
    </source>
</evidence>
<reference evidence="2 3" key="1">
    <citation type="journal article" date="2018" name="Sci. Rep.">
        <title>Genomic signatures of local adaptation to the degree of environmental predictability in rotifers.</title>
        <authorList>
            <person name="Franch-Gras L."/>
            <person name="Hahn C."/>
            <person name="Garcia-Roger E.M."/>
            <person name="Carmona M.J."/>
            <person name="Serra M."/>
            <person name="Gomez A."/>
        </authorList>
    </citation>
    <scope>NUCLEOTIDE SEQUENCE [LARGE SCALE GENOMIC DNA]</scope>
    <source>
        <strain evidence="2">HYR1</strain>
    </source>
</reference>
<dbReference type="Proteomes" id="UP000276133">
    <property type="component" value="Unassembled WGS sequence"/>
</dbReference>
<comment type="caution">
    <text evidence="2">The sequence shown here is derived from an EMBL/GenBank/DDBJ whole genome shotgun (WGS) entry which is preliminary data.</text>
</comment>
<organism evidence="2 3">
    <name type="scientific">Brachionus plicatilis</name>
    <name type="common">Marine rotifer</name>
    <name type="synonym">Brachionus muelleri</name>
    <dbReference type="NCBI Taxonomy" id="10195"/>
    <lineage>
        <taxon>Eukaryota</taxon>
        <taxon>Metazoa</taxon>
        <taxon>Spiralia</taxon>
        <taxon>Gnathifera</taxon>
        <taxon>Rotifera</taxon>
        <taxon>Eurotatoria</taxon>
        <taxon>Monogononta</taxon>
        <taxon>Pseudotrocha</taxon>
        <taxon>Ploima</taxon>
        <taxon>Brachionidae</taxon>
        <taxon>Brachionus</taxon>
    </lineage>
</organism>
<dbReference type="EMBL" id="REGN01000772">
    <property type="protein sequence ID" value="RNA39237.1"/>
    <property type="molecule type" value="Genomic_DNA"/>
</dbReference>
<keyword evidence="3" id="KW-1185">Reference proteome</keyword>
<evidence type="ECO:0000313" key="3">
    <source>
        <dbReference type="Proteomes" id="UP000276133"/>
    </source>
</evidence>
<feature type="region of interest" description="Disordered" evidence="1">
    <location>
        <begin position="16"/>
        <end position="53"/>
    </location>
</feature>
<accession>A0A3M7SUD7</accession>